<evidence type="ECO:0000256" key="14">
    <source>
        <dbReference type="ARBA" id="ARBA00023157"/>
    </source>
</evidence>
<evidence type="ECO:0000256" key="11">
    <source>
        <dbReference type="ARBA" id="ARBA00022840"/>
    </source>
</evidence>
<evidence type="ECO:0000256" key="17">
    <source>
        <dbReference type="ARBA" id="ARBA00047899"/>
    </source>
</evidence>
<dbReference type="PROSITE" id="PS50011">
    <property type="entry name" value="PROTEIN_KINASE_DOM"/>
    <property type="match status" value="1"/>
</dbReference>
<dbReference type="InterPro" id="IPR001480">
    <property type="entry name" value="Bulb-type_lectin_dom"/>
</dbReference>
<dbReference type="Pfam" id="PF01453">
    <property type="entry name" value="B_lectin"/>
    <property type="match status" value="1"/>
</dbReference>
<keyword evidence="7" id="KW-0732">Signal</keyword>
<dbReference type="Gene3D" id="2.90.10.30">
    <property type="match status" value="1"/>
</dbReference>
<keyword evidence="6 20" id="KW-0812">Transmembrane</keyword>
<dbReference type="PROSITE" id="PS00108">
    <property type="entry name" value="PROTEIN_KINASE_ST"/>
    <property type="match status" value="1"/>
</dbReference>
<proteinExistence type="predicted"/>
<feature type="domain" description="Bulb-type lectin" evidence="22">
    <location>
        <begin position="38"/>
        <end position="162"/>
    </location>
</feature>
<protein>
    <recommendedName>
        <fullName evidence="2">non-specific serine/threonine protein kinase</fullName>
        <ecNumber evidence="2">2.7.11.1</ecNumber>
    </recommendedName>
</protein>
<feature type="transmembrane region" description="Helical" evidence="20">
    <location>
        <begin position="346"/>
        <end position="376"/>
    </location>
</feature>
<dbReference type="InterPro" id="IPR036426">
    <property type="entry name" value="Bulb-type_lectin_dom_sf"/>
</dbReference>
<evidence type="ECO:0000259" key="21">
    <source>
        <dbReference type="PROSITE" id="PS50011"/>
    </source>
</evidence>
<evidence type="ECO:0000256" key="10">
    <source>
        <dbReference type="ARBA" id="ARBA00022777"/>
    </source>
</evidence>
<dbReference type="PANTHER" id="PTHR47976:SF27">
    <property type="entry name" value="RECEPTOR-LIKE SERINE_THREONINE-PROTEIN KINASE"/>
    <property type="match status" value="1"/>
</dbReference>
<keyword evidence="16" id="KW-0325">Glycoprotein</keyword>
<dbReference type="PROSITE" id="PS50948">
    <property type="entry name" value="PAN"/>
    <property type="match status" value="1"/>
</dbReference>
<keyword evidence="15" id="KW-0675">Receptor</keyword>
<dbReference type="InterPro" id="IPR017441">
    <property type="entry name" value="Protein_kinase_ATP_BS"/>
</dbReference>
<dbReference type="FunFam" id="1.10.510.10:FF:000237">
    <property type="entry name" value="G-type lectin S-receptor-like serine/threonine-protein kinase"/>
    <property type="match status" value="1"/>
</dbReference>
<evidence type="ECO:0000313" key="25">
    <source>
        <dbReference type="Proteomes" id="UP000824469"/>
    </source>
</evidence>
<dbReference type="InterPro" id="IPR011009">
    <property type="entry name" value="Kinase-like_dom_sf"/>
</dbReference>
<evidence type="ECO:0000256" key="2">
    <source>
        <dbReference type="ARBA" id="ARBA00012513"/>
    </source>
</evidence>
<dbReference type="SMART" id="SM00220">
    <property type="entry name" value="S_TKc"/>
    <property type="match status" value="1"/>
</dbReference>
<evidence type="ECO:0000256" key="6">
    <source>
        <dbReference type="ARBA" id="ARBA00022692"/>
    </source>
</evidence>
<dbReference type="SUPFAM" id="SSF56112">
    <property type="entry name" value="Protein kinase-like (PK-like)"/>
    <property type="match status" value="1"/>
</dbReference>
<keyword evidence="9 19" id="KW-0547">Nucleotide-binding</keyword>
<dbReference type="GO" id="GO:0004674">
    <property type="term" value="F:protein serine/threonine kinase activity"/>
    <property type="evidence" value="ECO:0007669"/>
    <property type="project" value="UniProtKB-KW"/>
</dbReference>
<feature type="domain" description="Apple" evidence="23">
    <location>
        <begin position="254"/>
        <end position="326"/>
    </location>
</feature>
<dbReference type="SUPFAM" id="SSF51110">
    <property type="entry name" value="alpha-D-mannose-specific plant lectins"/>
    <property type="match status" value="2"/>
</dbReference>
<dbReference type="GO" id="GO:0005524">
    <property type="term" value="F:ATP binding"/>
    <property type="evidence" value="ECO:0007669"/>
    <property type="project" value="UniProtKB-UniRule"/>
</dbReference>
<dbReference type="Gene3D" id="1.10.510.10">
    <property type="entry name" value="Transferase(Phosphotransferase) domain 1"/>
    <property type="match status" value="1"/>
</dbReference>
<dbReference type="Pfam" id="PF00069">
    <property type="entry name" value="Pkinase"/>
    <property type="match status" value="1"/>
</dbReference>
<feature type="binding site" evidence="19">
    <location>
        <position position="433"/>
    </location>
    <ligand>
        <name>ATP</name>
        <dbReference type="ChEBI" id="CHEBI:30616"/>
    </ligand>
</feature>
<dbReference type="PROSITE" id="PS50927">
    <property type="entry name" value="BULB_LECTIN"/>
    <property type="match status" value="1"/>
</dbReference>
<dbReference type="Gene3D" id="3.30.200.20">
    <property type="entry name" value="Phosphorylase Kinase, domain 1"/>
    <property type="match status" value="1"/>
</dbReference>
<evidence type="ECO:0000256" key="13">
    <source>
        <dbReference type="ARBA" id="ARBA00023136"/>
    </source>
</evidence>
<keyword evidence="5" id="KW-0808">Transferase</keyword>
<comment type="catalytic activity">
    <reaction evidence="17">
        <text>L-threonyl-[protein] + ATP = O-phospho-L-threonyl-[protein] + ADP + H(+)</text>
        <dbReference type="Rhea" id="RHEA:46608"/>
        <dbReference type="Rhea" id="RHEA-COMP:11060"/>
        <dbReference type="Rhea" id="RHEA-COMP:11605"/>
        <dbReference type="ChEBI" id="CHEBI:15378"/>
        <dbReference type="ChEBI" id="CHEBI:30013"/>
        <dbReference type="ChEBI" id="CHEBI:30616"/>
        <dbReference type="ChEBI" id="CHEBI:61977"/>
        <dbReference type="ChEBI" id="CHEBI:456216"/>
        <dbReference type="EC" id="2.7.11.1"/>
    </reaction>
</comment>
<dbReference type="OMA" id="YHRARID"/>
<dbReference type="InterPro" id="IPR003609">
    <property type="entry name" value="Pan_app"/>
</dbReference>
<keyword evidence="10" id="KW-0418">Kinase</keyword>
<keyword evidence="25" id="KW-1185">Reference proteome</keyword>
<evidence type="ECO:0000256" key="20">
    <source>
        <dbReference type="SAM" id="Phobius"/>
    </source>
</evidence>
<dbReference type="FunFam" id="3.30.200.20:FF:000059">
    <property type="entry name" value="S-receptor-like serine/threonine-protein kinase"/>
    <property type="match status" value="1"/>
</dbReference>
<dbReference type="PROSITE" id="PS00107">
    <property type="entry name" value="PROTEIN_KINASE_ATP"/>
    <property type="match status" value="1"/>
</dbReference>
<dbReference type="GO" id="GO:0030246">
    <property type="term" value="F:carbohydrate binding"/>
    <property type="evidence" value="ECO:0007669"/>
    <property type="project" value="UniProtKB-KW"/>
</dbReference>
<comment type="catalytic activity">
    <reaction evidence="18">
        <text>L-seryl-[protein] + ATP = O-phospho-L-seryl-[protein] + ADP + H(+)</text>
        <dbReference type="Rhea" id="RHEA:17989"/>
        <dbReference type="Rhea" id="RHEA-COMP:9863"/>
        <dbReference type="Rhea" id="RHEA-COMP:11604"/>
        <dbReference type="ChEBI" id="CHEBI:15378"/>
        <dbReference type="ChEBI" id="CHEBI:29999"/>
        <dbReference type="ChEBI" id="CHEBI:30616"/>
        <dbReference type="ChEBI" id="CHEBI:83421"/>
        <dbReference type="ChEBI" id="CHEBI:456216"/>
        <dbReference type="EC" id="2.7.11.1"/>
    </reaction>
</comment>
<evidence type="ECO:0000256" key="8">
    <source>
        <dbReference type="ARBA" id="ARBA00022734"/>
    </source>
</evidence>
<sequence length="693" mass="76613">MKDKSDILLEEGSTLQLSDTGLYLYDAQRNLQWSAAPSERVAAAAMLDSGNFVLLNAGFKPIWQNFDYPTDTLLPGQTLKWESTMYSKPSTTNNSASRFKLSMQNDGNLVLYTVDRAGSAQGAYWATGTWKFPNNPTSLNFDPSGNLYLVNSTNITVFTITKGEAGGGEFLRRVTLDIYGILGHYVWNLNGTWSPVWRCWTDYCIVKGQCGKNGICRLTSDNMPDCFCPPQFSFIDNNDHFKGCLPKAFPGLSCAASSTMSQVQNTDWTGGSDYSVLSGLSENGCQQACTNDCSCIVVTYDGTVCKKKQIPLLDGRQGTDMTNNTAYVKVSEQQSKQREEKEKGEALVVICISLLTGSSILLAAGFLVSFFCGYGYKARVVGKQHKVVDGLTAYSYKEIEAATAGFTQKLGRGAFGTVYKGTLPEGRAIAVKKLNTAVTEGEGEHRGERGFRTEMRVIGSSRHRNLVQLYGFCDEGSHRLLVYEYMINGSLDTLLFAESGFPDWSMRVQIALGTARGIRYLHEECSTQILHCDIKPQNILLDDIYNPKIADFGVAKLLRAEQTRTYTGARGTRGYVAPDWFRNTSITMKVDVYSFGVMLLEIICCRKTLELDAPENEILLSAWVYECLQNGALDELVERQKAEGIKIESGGLERMVLVGLWCIQEDPSVRPSIRMVVQMLEGTVDIAVPPPPT</sequence>
<evidence type="ECO:0000259" key="22">
    <source>
        <dbReference type="PROSITE" id="PS50927"/>
    </source>
</evidence>
<keyword evidence="12 20" id="KW-1133">Transmembrane helix</keyword>
<keyword evidence="3" id="KW-0723">Serine/threonine-protein kinase</keyword>
<dbReference type="EC" id="2.7.11.1" evidence="2"/>
<evidence type="ECO:0000259" key="23">
    <source>
        <dbReference type="PROSITE" id="PS50948"/>
    </source>
</evidence>
<comment type="caution">
    <text evidence="24">The sequence shown here is derived from an EMBL/GenBank/DDBJ whole genome shotgun (WGS) entry which is preliminary data.</text>
</comment>
<evidence type="ECO:0000256" key="16">
    <source>
        <dbReference type="ARBA" id="ARBA00023180"/>
    </source>
</evidence>
<evidence type="ECO:0000256" key="5">
    <source>
        <dbReference type="ARBA" id="ARBA00022679"/>
    </source>
</evidence>
<evidence type="ECO:0000313" key="24">
    <source>
        <dbReference type="EMBL" id="KAH9289559.1"/>
    </source>
</evidence>
<name>A0AA38C1Z2_TAXCH</name>
<evidence type="ECO:0000256" key="9">
    <source>
        <dbReference type="ARBA" id="ARBA00022741"/>
    </source>
</evidence>
<dbReference type="PANTHER" id="PTHR47976">
    <property type="entry name" value="G-TYPE LECTIN S-RECEPTOR-LIKE SERINE/THREONINE-PROTEIN KINASE SD2-5"/>
    <property type="match status" value="1"/>
</dbReference>
<feature type="domain" description="Protein kinase" evidence="21">
    <location>
        <begin position="404"/>
        <end position="684"/>
    </location>
</feature>
<dbReference type="InterPro" id="IPR000719">
    <property type="entry name" value="Prot_kinase_dom"/>
</dbReference>
<evidence type="ECO:0000256" key="15">
    <source>
        <dbReference type="ARBA" id="ARBA00023170"/>
    </source>
</evidence>
<evidence type="ECO:0000256" key="3">
    <source>
        <dbReference type="ARBA" id="ARBA00022527"/>
    </source>
</evidence>
<dbReference type="Gene3D" id="2.90.10.10">
    <property type="entry name" value="Bulb-type lectin domain"/>
    <property type="match status" value="1"/>
</dbReference>
<evidence type="ECO:0000256" key="4">
    <source>
        <dbReference type="ARBA" id="ARBA00022536"/>
    </source>
</evidence>
<keyword evidence="8" id="KW-0430">Lectin</keyword>
<keyword evidence="4" id="KW-0245">EGF-like domain</keyword>
<evidence type="ECO:0000256" key="18">
    <source>
        <dbReference type="ARBA" id="ARBA00048679"/>
    </source>
</evidence>
<keyword evidence="13 20" id="KW-0472">Membrane</keyword>
<dbReference type="Proteomes" id="UP000824469">
    <property type="component" value="Unassembled WGS sequence"/>
</dbReference>
<comment type="subcellular location">
    <subcellularLocation>
        <location evidence="1">Membrane</location>
        <topology evidence="1">Single-pass type I membrane protein</topology>
    </subcellularLocation>
</comment>
<dbReference type="EMBL" id="JAHRHJ020003813">
    <property type="protein sequence ID" value="KAH9289559.1"/>
    <property type="molecule type" value="Genomic_DNA"/>
</dbReference>
<dbReference type="InterPro" id="IPR008271">
    <property type="entry name" value="Ser/Thr_kinase_AS"/>
</dbReference>
<dbReference type="InterPro" id="IPR051343">
    <property type="entry name" value="G-type_lectin_kinases/EP1-like"/>
</dbReference>
<gene>
    <name evidence="24" type="ORF">KI387_033676</name>
</gene>
<evidence type="ECO:0000256" key="7">
    <source>
        <dbReference type="ARBA" id="ARBA00022729"/>
    </source>
</evidence>
<keyword evidence="11 19" id="KW-0067">ATP-binding</keyword>
<evidence type="ECO:0000256" key="19">
    <source>
        <dbReference type="PROSITE-ProRule" id="PRU10141"/>
    </source>
</evidence>
<evidence type="ECO:0000256" key="1">
    <source>
        <dbReference type="ARBA" id="ARBA00004479"/>
    </source>
</evidence>
<accession>A0AA38C1Z2</accession>
<dbReference type="AlphaFoldDB" id="A0AA38C1Z2"/>
<reference evidence="24 25" key="1">
    <citation type="journal article" date="2021" name="Nat. Plants">
        <title>The Taxus genome provides insights into paclitaxel biosynthesis.</title>
        <authorList>
            <person name="Xiong X."/>
            <person name="Gou J."/>
            <person name="Liao Q."/>
            <person name="Li Y."/>
            <person name="Zhou Q."/>
            <person name="Bi G."/>
            <person name="Li C."/>
            <person name="Du R."/>
            <person name="Wang X."/>
            <person name="Sun T."/>
            <person name="Guo L."/>
            <person name="Liang H."/>
            <person name="Lu P."/>
            <person name="Wu Y."/>
            <person name="Zhang Z."/>
            <person name="Ro D.K."/>
            <person name="Shang Y."/>
            <person name="Huang S."/>
            <person name="Yan J."/>
        </authorList>
    </citation>
    <scope>NUCLEOTIDE SEQUENCE [LARGE SCALE GENOMIC DNA]</scope>
    <source>
        <strain evidence="24">Ta-2019</strain>
    </source>
</reference>
<dbReference type="CDD" id="cd14066">
    <property type="entry name" value="STKc_IRAK"/>
    <property type="match status" value="1"/>
</dbReference>
<feature type="non-terminal residue" evidence="24">
    <location>
        <position position="693"/>
    </location>
</feature>
<dbReference type="GO" id="GO:0016020">
    <property type="term" value="C:membrane"/>
    <property type="evidence" value="ECO:0007669"/>
    <property type="project" value="UniProtKB-SubCell"/>
</dbReference>
<evidence type="ECO:0000256" key="12">
    <source>
        <dbReference type="ARBA" id="ARBA00022989"/>
    </source>
</evidence>
<organism evidence="24 25">
    <name type="scientific">Taxus chinensis</name>
    <name type="common">Chinese yew</name>
    <name type="synonym">Taxus wallichiana var. chinensis</name>
    <dbReference type="NCBI Taxonomy" id="29808"/>
    <lineage>
        <taxon>Eukaryota</taxon>
        <taxon>Viridiplantae</taxon>
        <taxon>Streptophyta</taxon>
        <taxon>Embryophyta</taxon>
        <taxon>Tracheophyta</taxon>
        <taxon>Spermatophyta</taxon>
        <taxon>Pinopsida</taxon>
        <taxon>Pinidae</taxon>
        <taxon>Conifers II</taxon>
        <taxon>Cupressales</taxon>
        <taxon>Taxaceae</taxon>
        <taxon>Taxus</taxon>
    </lineage>
</organism>
<keyword evidence="14" id="KW-1015">Disulfide bond</keyword>